<dbReference type="Proteomes" id="UP000603453">
    <property type="component" value="Unassembled WGS sequence"/>
</dbReference>
<dbReference type="GO" id="GO:0006887">
    <property type="term" value="P:exocytosis"/>
    <property type="evidence" value="ECO:0007669"/>
    <property type="project" value="TreeGrafter"/>
</dbReference>
<feature type="region of interest" description="Disordered" evidence="3">
    <location>
        <begin position="465"/>
        <end position="492"/>
    </location>
</feature>
<dbReference type="SUPFAM" id="SSF144284">
    <property type="entry name" value="Sec2 N-terminal region"/>
    <property type="match status" value="1"/>
</dbReference>
<dbReference type="GO" id="GO:0070319">
    <property type="term" value="C:Golgi to plasma membrane transport vesicle"/>
    <property type="evidence" value="ECO:0007669"/>
    <property type="project" value="TreeGrafter"/>
</dbReference>
<organism evidence="5 6">
    <name type="scientific">Mucor saturninus</name>
    <dbReference type="NCBI Taxonomy" id="64648"/>
    <lineage>
        <taxon>Eukaryota</taxon>
        <taxon>Fungi</taxon>
        <taxon>Fungi incertae sedis</taxon>
        <taxon>Mucoromycota</taxon>
        <taxon>Mucoromycotina</taxon>
        <taxon>Mucoromycetes</taxon>
        <taxon>Mucorales</taxon>
        <taxon>Mucorineae</taxon>
        <taxon>Mucoraceae</taxon>
        <taxon>Mucor</taxon>
    </lineage>
</organism>
<dbReference type="InterPro" id="IPR040351">
    <property type="entry name" value="RAB3IL/RAB3IP/Sec2"/>
</dbReference>
<keyword evidence="6" id="KW-1185">Reference proteome</keyword>
<keyword evidence="1 2" id="KW-0175">Coiled coil</keyword>
<feature type="region of interest" description="Disordered" evidence="3">
    <location>
        <begin position="1"/>
        <end position="21"/>
    </location>
</feature>
<dbReference type="Gene3D" id="6.10.140.910">
    <property type="match status" value="1"/>
</dbReference>
<dbReference type="PANTHER" id="PTHR14430">
    <property type="entry name" value="RABIN3-RELATED"/>
    <property type="match status" value="1"/>
</dbReference>
<evidence type="ECO:0000313" key="5">
    <source>
        <dbReference type="EMBL" id="KAG2212267.1"/>
    </source>
</evidence>
<evidence type="ECO:0000259" key="4">
    <source>
        <dbReference type="Pfam" id="PF06428"/>
    </source>
</evidence>
<reference evidence="5" key="1">
    <citation type="submission" date="2020-12" db="EMBL/GenBank/DDBJ databases">
        <title>Metabolic potential, ecology and presence of endohyphal bacteria is reflected in genomic diversity of Mucoromycotina.</title>
        <authorList>
            <person name="Muszewska A."/>
            <person name="Okrasinska A."/>
            <person name="Steczkiewicz K."/>
            <person name="Drgas O."/>
            <person name="Orlowska M."/>
            <person name="Perlinska-Lenart U."/>
            <person name="Aleksandrzak-Piekarczyk T."/>
            <person name="Szatraj K."/>
            <person name="Zielenkiewicz U."/>
            <person name="Pilsyk S."/>
            <person name="Malc E."/>
            <person name="Mieczkowski P."/>
            <person name="Kruszewska J.S."/>
            <person name="Biernat P."/>
            <person name="Pawlowska J."/>
        </authorList>
    </citation>
    <scope>NUCLEOTIDE SEQUENCE</scope>
    <source>
        <strain evidence="5">WA0000017839</strain>
    </source>
</reference>
<dbReference type="InterPro" id="IPR009449">
    <property type="entry name" value="Sec2_N"/>
</dbReference>
<dbReference type="Pfam" id="PF25555">
    <property type="entry name" value="RAB3A-like_C"/>
    <property type="match status" value="1"/>
</dbReference>
<feature type="compositionally biased region" description="Low complexity" evidence="3">
    <location>
        <begin position="475"/>
        <end position="488"/>
    </location>
</feature>
<dbReference type="CDD" id="cd21044">
    <property type="entry name" value="Rab11BD_RAB3IP_like"/>
    <property type="match status" value="1"/>
</dbReference>
<name>A0A8H7RJP7_9FUNG</name>
<comment type="caution">
    <text evidence="5">The sequence shown here is derived from an EMBL/GenBank/DDBJ whole genome shotgun (WGS) entry which is preliminary data.</text>
</comment>
<dbReference type="EMBL" id="JAEPRD010000006">
    <property type="protein sequence ID" value="KAG2212267.1"/>
    <property type="molecule type" value="Genomic_DNA"/>
</dbReference>
<dbReference type="GO" id="GO:0051286">
    <property type="term" value="C:cell tip"/>
    <property type="evidence" value="ECO:0007669"/>
    <property type="project" value="TreeGrafter"/>
</dbReference>
<protein>
    <recommendedName>
        <fullName evidence="4">GDP/GTP exchange factor Sec2 N-terminal domain-containing protein</fullName>
    </recommendedName>
</protein>
<evidence type="ECO:0000256" key="3">
    <source>
        <dbReference type="SAM" id="MobiDB-lite"/>
    </source>
</evidence>
<evidence type="ECO:0000313" key="6">
    <source>
        <dbReference type="Proteomes" id="UP000603453"/>
    </source>
</evidence>
<evidence type="ECO:0000256" key="1">
    <source>
        <dbReference type="ARBA" id="ARBA00023054"/>
    </source>
</evidence>
<feature type="coiled-coil region" evidence="2">
    <location>
        <begin position="100"/>
        <end position="254"/>
    </location>
</feature>
<dbReference type="Pfam" id="PF06428">
    <property type="entry name" value="Sec2p"/>
    <property type="match status" value="1"/>
</dbReference>
<accession>A0A8H7RJP7</accession>
<evidence type="ECO:0000256" key="2">
    <source>
        <dbReference type="SAM" id="Coils"/>
    </source>
</evidence>
<gene>
    <name evidence="5" type="ORF">INT47_001626</name>
</gene>
<feature type="domain" description="GDP/GTP exchange factor Sec2 N-terminal" evidence="4">
    <location>
        <begin position="120"/>
        <end position="248"/>
    </location>
</feature>
<dbReference type="GO" id="GO:0005085">
    <property type="term" value="F:guanyl-nucleotide exchange factor activity"/>
    <property type="evidence" value="ECO:0007669"/>
    <property type="project" value="InterPro"/>
</dbReference>
<dbReference type="OrthoDB" id="5560525at2759"/>
<dbReference type="AlphaFoldDB" id="A0A8H7RJP7"/>
<sequence length="510" mass="58059">MSNEQSVDEQQKRYSNEKPVTTKDIANLYSHLQTMIDNVPKSPRLEIEETTFPITPTCSSSLIPPNRKVTPKEPDCPCHHILVSKDSKYCGLCDDVIPVLSQLQHEVKSSRQEGKKYKESLELEKQNAKTFTVQLNTVENKIVNLNQKLNETNQKYSSLQEDLSVLKNKLVKEKEETERAKEEKRVLENELEDLSQKLFEEANHMVANEKKAKHELEIQYQHLQAELKQCQIQLEAEEEQLKELKNKLGDETTVKQVTTTGAQESLLDIDPMLLSEFKELVDCGPSRKLHTIPFMKNSLLEDIEPCLRFGPSSRLSTKKLCEAISLNACFIEECPQVCPQQPDPLKISALKTTLWERATAISGCQACGRNTETVLPYRFRISVMDDWACIDKFCRDRLVAVCEFYLFVRNTRQGYYHSRTLSDLYNESVQLRLSMFYTRMGTPSPPVTATATATAITATADATPISTEEEETLTDTETVLSSDSSISSNEDDAYFPRHPGNSVWVQHSFL</sequence>
<proteinExistence type="predicted"/>
<dbReference type="PANTHER" id="PTHR14430:SF0">
    <property type="entry name" value="SEC2P DOMAIN-CONTAINING PROTEIN"/>
    <property type="match status" value="1"/>
</dbReference>